<comment type="similarity">
    <text evidence="5">Belongs to the zinc-containing alcohol dehydrogenase family.</text>
</comment>
<comment type="caution">
    <text evidence="12">The sequence shown here is derived from an EMBL/GenBank/DDBJ whole genome shotgun (WGS) entry which is preliminary data.</text>
</comment>
<dbReference type="EMBL" id="RCML01003175">
    <property type="protein sequence ID" value="KAG2956217.1"/>
    <property type="molecule type" value="Genomic_DNA"/>
</dbReference>
<dbReference type="EMBL" id="RCMG01002986">
    <property type="protein sequence ID" value="KAG2804550.1"/>
    <property type="molecule type" value="Genomic_DNA"/>
</dbReference>
<dbReference type="VEuPathDB" id="FungiDB:PC110_g10359"/>
<dbReference type="GO" id="GO:0008270">
    <property type="term" value="F:zinc ion binding"/>
    <property type="evidence" value="ECO:0007669"/>
    <property type="project" value="InterPro"/>
</dbReference>
<evidence type="ECO:0000313" key="9">
    <source>
        <dbReference type="EMBL" id="KAG2956217.1"/>
    </source>
</evidence>
<evidence type="ECO:0000256" key="1">
    <source>
        <dbReference type="ARBA" id="ARBA00001947"/>
    </source>
</evidence>
<dbReference type="InterPro" id="IPR013149">
    <property type="entry name" value="ADH-like_C"/>
</dbReference>
<dbReference type="SUPFAM" id="SSF50129">
    <property type="entry name" value="GroES-like"/>
    <property type="match status" value="1"/>
</dbReference>
<dbReference type="Proteomes" id="UP000251314">
    <property type="component" value="Unassembled WGS sequence"/>
</dbReference>
<dbReference type="VEuPathDB" id="FungiDB:PC110_g9947"/>
<evidence type="ECO:0000313" key="13">
    <source>
        <dbReference type="EMBL" id="RAW33727.1"/>
    </source>
</evidence>
<evidence type="ECO:0000256" key="4">
    <source>
        <dbReference type="ARBA" id="ARBA00023002"/>
    </source>
</evidence>
<dbReference type="InterPro" id="IPR036291">
    <property type="entry name" value="NAD(P)-bd_dom_sf"/>
</dbReference>
<keyword evidence="4" id="KW-0560">Oxidoreductase</keyword>
<dbReference type="OrthoDB" id="1879366at2759"/>
<dbReference type="EMBL" id="MJFZ01000227">
    <property type="protein sequence ID" value="RAW33727.1"/>
    <property type="molecule type" value="Genomic_DNA"/>
</dbReference>
<dbReference type="Proteomes" id="UP000760860">
    <property type="component" value="Unassembled WGS sequence"/>
</dbReference>
<dbReference type="SUPFAM" id="SSF51735">
    <property type="entry name" value="NAD(P)-binding Rossmann-fold domains"/>
    <property type="match status" value="1"/>
</dbReference>
<proteinExistence type="inferred from homology"/>
<evidence type="ECO:0000313" key="7">
    <source>
        <dbReference type="EMBL" id="KAG2804550.1"/>
    </source>
</evidence>
<dbReference type="EMBL" id="RCMV01003433">
    <property type="protein sequence ID" value="KAG3198817.1"/>
    <property type="molecule type" value="Genomic_DNA"/>
</dbReference>
<dbReference type="InterPro" id="IPR020843">
    <property type="entry name" value="ER"/>
</dbReference>
<evidence type="ECO:0000256" key="3">
    <source>
        <dbReference type="ARBA" id="ARBA00022833"/>
    </source>
</evidence>
<evidence type="ECO:0000313" key="11">
    <source>
        <dbReference type="EMBL" id="RAW33306.1"/>
    </source>
</evidence>
<dbReference type="Proteomes" id="UP000697107">
    <property type="component" value="Unassembled WGS sequence"/>
</dbReference>
<dbReference type="Pfam" id="PF00107">
    <property type="entry name" value="ADH_zinc_N"/>
    <property type="match status" value="1"/>
</dbReference>
<evidence type="ECO:0000259" key="6">
    <source>
        <dbReference type="SMART" id="SM00829"/>
    </source>
</evidence>
<protein>
    <recommendedName>
        <fullName evidence="6">Enoyl reductase (ER) domain-containing protein</fullName>
    </recommendedName>
</protein>
<dbReference type="EMBL" id="MJFZ01000242">
    <property type="protein sequence ID" value="RAW33307.1"/>
    <property type="molecule type" value="Genomic_DNA"/>
</dbReference>
<dbReference type="EMBL" id="RCMI01003228">
    <property type="protein sequence ID" value="KAG2873077.1"/>
    <property type="molecule type" value="Genomic_DNA"/>
</dbReference>
<dbReference type="STRING" id="29920.A0A329S923"/>
<dbReference type="InterPro" id="IPR011032">
    <property type="entry name" value="GroES-like_sf"/>
</dbReference>
<dbReference type="Gene3D" id="3.40.50.720">
    <property type="entry name" value="NAD(P)-binding Rossmann-like Domain"/>
    <property type="match status" value="1"/>
</dbReference>
<evidence type="ECO:0000313" key="10">
    <source>
        <dbReference type="EMBL" id="KAG3198817.1"/>
    </source>
</evidence>
<reference evidence="7" key="2">
    <citation type="submission" date="2018-10" db="EMBL/GenBank/DDBJ databases">
        <title>Effector identification in a new, highly contiguous assembly of the strawberry crown rot pathogen Phytophthora cactorum.</title>
        <authorList>
            <person name="Armitage A.D."/>
            <person name="Nellist C.F."/>
            <person name="Bates H."/>
            <person name="Vickerstaff R.J."/>
            <person name="Harrison R.J."/>
        </authorList>
    </citation>
    <scope>NUCLEOTIDE SEQUENCE</scope>
    <source>
        <strain evidence="7">15-7</strain>
        <strain evidence="8">4032</strain>
        <strain evidence="9">P415</strain>
        <strain evidence="10">P421</strain>
    </source>
</reference>
<dbReference type="Pfam" id="PF08240">
    <property type="entry name" value="ADH_N"/>
    <property type="match status" value="1"/>
</dbReference>
<dbReference type="GO" id="GO:0016616">
    <property type="term" value="F:oxidoreductase activity, acting on the CH-OH group of donors, NAD or NADP as acceptor"/>
    <property type="evidence" value="ECO:0007669"/>
    <property type="project" value="InterPro"/>
</dbReference>
<keyword evidence="3 5" id="KW-0862">Zinc</keyword>
<evidence type="ECO:0000313" key="8">
    <source>
        <dbReference type="EMBL" id="KAG2873077.1"/>
    </source>
</evidence>
<evidence type="ECO:0000313" key="14">
    <source>
        <dbReference type="Proteomes" id="UP000251314"/>
    </source>
</evidence>
<dbReference type="PROSITE" id="PS00059">
    <property type="entry name" value="ADH_ZINC"/>
    <property type="match status" value="1"/>
</dbReference>
<name>A0A329S923_9STRA</name>
<dbReference type="InterPro" id="IPR013154">
    <property type="entry name" value="ADH-like_N"/>
</dbReference>
<comment type="cofactor">
    <cofactor evidence="1 5">
        <name>Zn(2+)</name>
        <dbReference type="ChEBI" id="CHEBI:29105"/>
    </cofactor>
</comment>
<reference evidence="12 14" key="1">
    <citation type="submission" date="2018-01" db="EMBL/GenBank/DDBJ databases">
        <title>Draft genome of the strawberry crown rot pathogen Phytophthora cactorum.</title>
        <authorList>
            <person name="Armitage A.D."/>
            <person name="Lysoe E."/>
            <person name="Nellist C.F."/>
            <person name="Harrison R.J."/>
            <person name="Brurberg M.B."/>
        </authorList>
    </citation>
    <scope>NUCLEOTIDE SEQUENCE [LARGE SCALE GENOMIC DNA]</scope>
    <source>
        <strain evidence="12 14">10300</strain>
    </source>
</reference>
<gene>
    <name evidence="11" type="ORF">PC110_g10358</name>
    <name evidence="12" type="ORF">PC110_g10359</name>
    <name evidence="13" type="ORF">PC110_g9947</name>
    <name evidence="7" type="ORF">PC113_g24305</name>
    <name evidence="8" type="ORF">PC115_g24451</name>
    <name evidence="9" type="ORF">PC118_g24565</name>
    <name evidence="10" type="ORF">PC129_g24266</name>
</gene>
<sequence length="353" mass="38081">MSSAPRTVNAYAAFDAKAEAKPWQYQSRPLGPDDVEIKISHCGICGTDLHTMQGGWGPAAYPCVVGHEIAGEVTLAGANVKTLQVGDRVAVGAQVYACLNKNPEKPCKDCADGDDAVCDLAVYTYASTYADGSPAYGGYADYVRVDSNYAFKLPDNIPSDVAAPLMCAGVTVFTPLKQEGVKAGDRVGVVGIGGLGHLAIQFIRALDAIPIAFSRSANKEEEVRALGAEEFYDLSSEADQKKAANSVDYLVLTADAKNMPYNLYLSLVRKRGTFIMVGLPDDDMKFSPFLIVPRAVRVRGSCIGSIQDIKDMLDLASKKNVRPIIQKLPMSKVNEGLDMVREGRVRYRVVLEN</sequence>
<keyword evidence="2 5" id="KW-0479">Metal-binding</keyword>
<accession>A0A329S923</accession>
<dbReference type="Proteomes" id="UP000774804">
    <property type="component" value="Unassembled WGS sequence"/>
</dbReference>
<dbReference type="PANTHER" id="PTHR42683">
    <property type="entry name" value="ALDEHYDE REDUCTASE"/>
    <property type="match status" value="1"/>
</dbReference>
<evidence type="ECO:0000313" key="12">
    <source>
        <dbReference type="EMBL" id="RAW33307.1"/>
    </source>
</evidence>
<dbReference type="VEuPathDB" id="FungiDB:PC110_g10358"/>
<dbReference type="SMART" id="SM00829">
    <property type="entry name" value="PKS_ER"/>
    <property type="match status" value="1"/>
</dbReference>
<dbReference type="InterPro" id="IPR047109">
    <property type="entry name" value="CAD-like"/>
</dbReference>
<evidence type="ECO:0000256" key="2">
    <source>
        <dbReference type="ARBA" id="ARBA00022723"/>
    </source>
</evidence>
<feature type="domain" description="Enoyl reductase (ER)" evidence="6">
    <location>
        <begin position="12"/>
        <end position="351"/>
    </location>
</feature>
<dbReference type="Gene3D" id="3.90.180.10">
    <property type="entry name" value="Medium-chain alcohol dehydrogenases, catalytic domain"/>
    <property type="match status" value="1"/>
</dbReference>
<dbReference type="InterPro" id="IPR002328">
    <property type="entry name" value="ADH_Zn_CS"/>
</dbReference>
<keyword evidence="14" id="KW-1185">Reference proteome</keyword>
<dbReference type="CDD" id="cd05283">
    <property type="entry name" value="CAD1"/>
    <property type="match status" value="1"/>
</dbReference>
<organism evidence="12 14">
    <name type="scientific">Phytophthora cactorum</name>
    <dbReference type="NCBI Taxonomy" id="29920"/>
    <lineage>
        <taxon>Eukaryota</taxon>
        <taxon>Sar</taxon>
        <taxon>Stramenopiles</taxon>
        <taxon>Oomycota</taxon>
        <taxon>Peronosporomycetes</taxon>
        <taxon>Peronosporales</taxon>
        <taxon>Peronosporaceae</taxon>
        <taxon>Phytophthora</taxon>
    </lineage>
</organism>
<evidence type="ECO:0000256" key="5">
    <source>
        <dbReference type="RuleBase" id="RU361277"/>
    </source>
</evidence>
<dbReference type="FunFam" id="3.40.50.720:FF:000022">
    <property type="entry name" value="Cinnamyl alcohol dehydrogenase"/>
    <property type="match status" value="1"/>
</dbReference>
<dbReference type="Proteomes" id="UP000735874">
    <property type="component" value="Unassembled WGS sequence"/>
</dbReference>
<dbReference type="EMBL" id="MJFZ01000242">
    <property type="protein sequence ID" value="RAW33306.1"/>
    <property type="molecule type" value="Genomic_DNA"/>
</dbReference>
<dbReference type="AlphaFoldDB" id="A0A329S923"/>